<name>A0A6J4K502_9ACTN</name>
<feature type="region of interest" description="Disordered" evidence="1">
    <location>
        <begin position="1"/>
        <end position="136"/>
    </location>
</feature>
<feature type="non-terminal residue" evidence="2">
    <location>
        <position position="1"/>
    </location>
</feature>
<feature type="compositionally biased region" description="Basic residues" evidence="1">
    <location>
        <begin position="77"/>
        <end position="89"/>
    </location>
</feature>
<feature type="compositionally biased region" description="Basic and acidic residues" evidence="1">
    <location>
        <begin position="125"/>
        <end position="136"/>
    </location>
</feature>
<protein>
    <submittedName>
        <fullName evidence="2">RsbS, negative regulator of sigma-B</fullName>
    </submittedName>
</protein>
<sequence length="136" mass="14354">GRRAGAGLHPAPGCSADRVDPHRVGRLPAAALPAGPDRPDRQAPLARRHHRRGRPRRAGLVRVPHPAQHRGDGAAAGRRHGDRGHPARCRLHDGAARHGHRQRAHRAGPGGGAGVPAPARCSAGHPRDGGSRRRNM</sequence>
<feature type="compositionally biased region" description="Basic residues" evidence="1">
    <location>
        <begin position="46"/>
        <end position="59"/>
    </location>
</feature>
<accession>A0A6J4K502</accession>
<feature type="non-terminal residue" evidence="2">
    <location>
        <position position="136"/>
    </location>
</feature>
<organism evidence="2">
    <name type="scientific">uncultured Friedmanniella sp</name>
    <dbReference type="NCBI Taxonomy" id="335381"/>
    <lineage>
        <taxon>Bacteria</taxon>
        <taxon>Bacillati</taxon>
        <taxon>Actinomycetota</taxon>
        <taxon>Actinomycetes</taxon>
        <taxon>Propionibacteriales</taxon>
        <taxon>Nocardioidaceae</taxon>
        <taxon>Friedmanniella</taxon>
        <taxon>environmental samples</taxon>
    </lineage>
</organism>
<dbReference type="EMBL" id="CADCTT010000085">
    <property type="protein sequence ID" value="CAA9295815.1"/>
    <property type="molecule type" value="Genomic_DNA"/>
</dbReference>
<evidence type="ECO:0000256" key="1">
    <source>
        <dbReference type="SAM" id="MobiDB-lite"/>
    </source>
</evidence>
<dbReference type="AlphaFoldDB" id="A0A6J4K502"/>
<evidence type="ECO:0000313" key="2">
    <source>
        <dbReference type="EMBL" id="CAA9295815.1"/>
    </source>
</evidence>
<feature type="compositionally biased region" description="Low complexity" evidence="1">
    <location>
        <begin position="26"/>
        <end position="35"/>
    </location>
</feature>
<feature type="compositionally biased region" description="Basic residues" evidence="1">
    <location>
        <begin position="97"/>
        <end position="106"/>
    </location>
</feature>
<gene>
    <name evidence="2" type="ORF">AVDCRST_MAG61-583</name>
</gene>
<reference evidence="2" key="1">
    <citation type="submission" date="2020-02" db="EMBL/GenBank/DDBJ databases">
        <authorList>
            <person name="Meier V. D."/>
        </authorList>
    </citation>
    <scope>NUCLEOTIDE SEQUENCE</scope>
    <source>
        <strain evidence="2">AVDCRST_MAG61</strain>
    </source>
</reference>
<proteinExistence type="predicted"/>